<dbReference type="AlphaFoldDB" id="A0A1J0N105"/>
<reference evidence="1 3" key="1">
    <citation type="journal article" date="2014" name="Genome Announc.">
        <title>Complete Genome Sequence of a Virulent Strain, Streptococcus iniae ISET0901, Isolated from Diseased Tilapia.</title>
        <authorList>
            <person name="Pridgeon J.W."/>
            <person name="Zhang D."/>
            <person name="Zhang L."/>
        </authorList>
    </citation>
    <scope>NUCLEOTIDE SEQUENCE [LARGE SCALE GENOMIC DNA]</scope>
    <source>
        <strain evidence="1 3">ISET0901</strain>
    </source>
</reference>
<evidence type="ECO:0000313" key="2">
    <source>
        <dbReference type="EMBL" id="RLU55569.1"/>
    </source>
</evidence>
<dbReference type="GO" id="GO:0003677">
    <property type="term" value="F:DNA binding"/>
    <property type="evidence" value="ECO:0007669"/>
    <property type="project" value="InterPro"/>
</dbReference>
<dbReference type="CDD" id="cd10155">
    <property type="entry name" value="BsYrkD-like_DUF156"/>
    <property type="match status" value="1"/>
</dbReference>
<dbReference type="SMR" id="A0A1J0N105"/>
<dbReference type="Proteomes" id="UP000025245">
    <property type="component" value="Chromosome"/>
</dbReference>
<dbReference type="OrthoDB" id="9798732at2"/>
<dbReference type="GeneID" id="35765267"/>
<evidence type="ECO:0000313" key="3">
    <source>
        <dbReference type="Proteomes" id="UP000025245"/>
    </source>
</evidence>
<sequence>MRTKKKDIINRLKRTEGQIRGVQRMIEEEQGCFDIISQLTAIRSSINSTMGVIIGQKITEVIENPVDDPKAQEERINKAINLIVKK</sequence>
<dbReference type="InterPro" id="IPR003735">
    <property type="entry name" value="Metal_Tscrpt_repr"/>
</dbReference>
<dbReference type="KEGG" id="sio:DW64_08325"/>
<reference evidence="2 4" key="2">
    <citation type="submission" date="2018-06" db="EMBL/GenBank/DDBJ databases">
        <title>Mutators as drivers of adaptation in pathogenic bacteria and a risk factor for host jumps and vaccine escape.</title>
        <authorList>
            <person name="Barnes A.C."/>
            <person name="Silayeva O."/>
        </authorList>
    </citation>
    <scope>NUCLEOTIDE SEQUENCE [LARGE SCALE GENOMIC DNA]</scope>
    <source>
        <strain evidence="2 4">QMA0445</strain>
    </source>
</reference>
<dbReference type="EMBL" id="QLQD01000074">
    <property type="protein sequence ID" value="RLU55569.1"/>
    <property type="molecule type" value="Genomic_DNA"/>
</dbReference>
<dbReference type="Gene3D" id="1.20.58.1000">
    <property type="entry name" value="Metal-sensitive repressor, helix protomer"/>
    <property type="match status" value="1"/>
</dbReference>
<dbReference type="PANTHER" id="PTHR33677:SF5">
    <property type="entry name" value="TRANSCRIPTIONAL REPRESSOR FRMR"/>
    <property type="match status" value="1"/>
</dbReference>
<name>A0A1J0N105_STRIN</name>
<evidence type="ECO:0000313" key="1">
    <source>
        <dbReference type="EMBL" id="AHY16451.1"/>
    </source>
</evidence>
<dbReference type="GO" id="GO:0046872">
    <property type="term" value="F:metal ion binding"/>
    <property type="evidence" value="ECO:0007669"/>
    <property type="project" value="InterPro"/>
</dbReference>
<dbReference type="KEGG" id="siq:DQ08_08340"/>
<dbReference type="InterPro" id="IPR038390">
    <property type="entry name" value="Metal_Tscrpt_repr_sf"/>
</dbReference>
<dbReference type="STRING" id="1346.BMF34_08350"/>
<proteinExistence type="predicted"/>
<evidence type="ECO:0000313" key="4">
    <source>
        <dbReference type="Proteomes" id="UP000269148"/>
    </source>
</evidence>
<dbReference type="GO" id="GO:0045892">
    <property type="term" value="P:negative regulation of DNA-templated transcription"/>
    <property type="evidence" value="ECO:0007669"/>
    <property type="project" value="UniProtKB-ARBA"/>
</dbReference>
<dbReference type="KEGG" id="siz:SI82_08440"/>
<dbReference type="RefSeq" id="WP_003102001.1">
    <property type="nucleotide sequence ID" value="NZ_CP010783.1"/>
</dbReference>
<keyword evidence="3" id="KW-1185">Reference proteome</keyword>
<accession>A0A1J0N105</accession>
<dbReference type="PANTHER" id="PTHR33677">
    <property type="entry name" value="TRANSCRIPTIONAL REPRESSOR FRMR-RELATED"/>
    <property type="match status" value="1"/>
</dbReference>
<dbReference type="Proteomes" id="UP000269148">
    <property type="component" value="Unassembled WGS sequence"/>
</dbReference>
<protein>
    <submittedName>
        <fullName evidence="2">Metal-sensitive transcriptional regulator</fullName>
    </submittedName>
</protein>
<dbReference type="eggNOG" id="COG1937">
    <property type="taxonomic scope" value="Bacteria"/>
</dbReference>
<gene>
    <name evidence="2" type="ORF">DIY07_08450</name>
    <name evidence="1" type="ORF">DQ08_08340</name>
</gene>
<organism evidence="2 4">
    <name type="scientific">Streptococcus iniae</name>
    <name type="common">Streptococcus shiloi</name>
    <dbReference type="NCBI Taxonomy" id="1346"/>
    <lineage>
        <taxon>Bacteria</taxon>
        <taxon>Bacillati</taxon>
        <taxon>Bacillota</taxon>
        <taxon>Bacilli</taxon>
        <taxon>Lactobacillales</taxon>
        <taxon>Streptococcaceae</taxon>
        <taxon>Streptococcus</taxon>
    </lineage>
</organism>
<dbReference type="Pfam" id="PF02583">
    <property type="entry name" value="Trns_repr_metal"/>
    <property type="match status" value="1"/>
</dbReference>
<dbReference type="EMBL" id="CP007586">
    <property type="protein sequence ID" value="AHY16451.1"/>
    <property type="molecule type" value="Genomic_DNA"/>
</dbReference>